<dbReference type="PANTHER" id="PTHR43327:SF10">
    <property type="entry name" value="STOMATIN-LIKE PROTEIN 2, MITOCHONDRIAL"/>
    <property type="match status" value="1"/>
</dbReference>
<evidence type="ECO:0000259" key="2">
    <source>
        <dbReference type="SMART" id="SM00244"/>
    </source>
</evidence>
<dbReference type="Pfam" id="PF01145">
    <property type="entry name" value="Band_7"/>
    <property type="match status" value="1"/>
</dbReference>
<evidence type="ECO:0000313" key="3">
    <source>
        <dbReference type="EMBL" id="KYC36546.1"/>
    </source>
</evidence>
<dbReference type="GO" id="GO:0016020">
    <property type="term" value="C:membrane"/>
    <property type="evidence" value="ECO:0007669"/>
    <property type="project" value="InterPro"/>
</dbReference>
<dbReference type="RefSeq" id="WP_017748296.1">
    <property type="nucleotide sequence ID" value="NZ_KQ976354.1"/>
</dbReference>
<gene>
    <name evidence="3" type="ORF">WA1_43445</name>
</gene>
<dbReference type="SUPFAM" id="SSF117892">
    <property type="entry name" value="Band 7/SPFH domain"/>
    <property type="match status" value="1"/>
</dbReference>
<accession>A0A139WVU0</accession>
<name>A0A139WVU0_9CYAN</name>
<dbReference type="GO" id="GO:0006508">
    <property type="term" value="P:proteolysis"/>
    <property type="evidence" value="ECO:0007669"/>
    <property type="project" value="UniProtKB-KW"/>
</dbReference>
<proteinExistence type="predicted"/>
<dbReference type="Gene3D" id="3.30.479.30">
    <property type="entry name" value="Band 7 domain"/>
    <property type="match status" value="1"/>
</dbReference>
<comment type="caution">
    <text evidence="3">The sequence shown here is derived from an EMBL/GenBank/DDBJ whole genome shotgun (WGS) entry which is preliminary data.</text>
</comment>
<keyword evidence="4" id="KW-1185">Reference proteome</keyword>
<dbReference type="InterPro" id="IPR050710">
    <property type="entry name" value="Band7/mec-2_domain"/>
</dbReference>
<dbReference type="CDD" id="cd08829">
    <property type="entry name" value="SPFH_paraslipin"/>
    <property type="match status" value="1"/>
</dbReference>
<reference evidence="3 4" key="1">
    <citation type="journal article" date="2013" name="Genome Biol. Evol.">
        <title>Genomes of Stigonematalean cyanobacteria (subsection V) and the evolution of oxygenic photosynthesis from prokaryotes to plastids.</title>
        <authorList>
            <person name="Dagan T."/>
            <person name="Roettger M."/>
            <person name="Stucken K."/>
            <person name="Landan G."/>
            <person name="Koch R."/>
            <person name="Major P."/>
            <person name="Gould S.B."/>
            <person name="Goremykin V.V."/>
            <person name="Rippka R."/>
            <person name="Tandeau de Marsac N."/>
            <person name="Gugger M."/>
            <person name="Lockhart P.J."/>
            <person name="Allen J.F."/>
            <person name="Brune I."/>
            <person name="Maus I."/>
            <person name="Puhler A."/>
            <person name="Martin W.F."/>
        </authorList>
    </citation>
    <scope>NUCLEOTIDE SEQUENCE [LARGE SCALE GENOMIC DNA]</scope>
    <source>
        <strain evidence="3 4">PCC 7110</strain>
    </source>
</reference>
<protein>
    <submittedName>
        <fullName evidence="3">Membrane protease subunit, stomatin/prohibitin</fullName>
    </submittedName>
</protein>
<dbReference type="PRINTS" id="PR00721">
    <property type="entry name" value="STOMATIN"/>
</dbReference>
<feature type="domain" description="Band 7" evidence="2">
    <location>
        <begin position="17"/>
        <end position="190"/>
    </location>
</feature>
<evidence type="ECO:0000256" key="1">
    <source>
        <dbReference type="SAM" id="MobiDB-lite"/>
    </source>
</evidence>
<dbReference type="EMBL" id="ANNX02000047">
    <property type="protein sequence ID" value="KYC36546.1"/>
    <property type="molecule type" value="Genomic_DNA"/>
</dbReference>
<dbReference type="InterPro" id="IPR001107">
    <property type="entry name" value="Band_7"/>
</dbReference>
<dbReference type="SMART" id="SM00244">
    <property type="entry name" value="PHB"/>
    <property type="match status" value="1"/>
</dbReference>
<dbReference type="PANTHER" id="PTHR43327">
    <property type="entry name" value="STOMATIN-LIKE PROTEIN 2, MITOCHONDRIAL"/>
    <property type="match status" value="1"/>
</dbReference>
<dbReference type="GO" id="GO:0008233">
    <property type="term" value="F:peptidase activity"/>
    <property type="evidence" value="ECO:0007669"/>
    <property type="project" value="UniProtKB-KW"/>
</dbReference>
<dbReference type="InterPro" id="IPR001972">
    <property type="entry name" value="Stomatin_HflK_fam"/>
</dbReference>
<feature type="region of interest" description="Disordered" evidence="1">
    <location>
        <begin position="273"/>
        <end position="295"/>
    </location>
</feature>
<dbReference type="Proteomes" id="UP000076925">
    <property type="component" value="Unassembled WGS sequence"/>
</dbReference>
<dbReference type="AlphaFoldDB" id="A0A139WVU0"/>
<evidence type="ECO:0000313" key="4">
    <source>
        <dbReference type="Proteomes" id="UP000076925"/>
    </source>
</evidence>
<dbReference type="OrthoDB" id="9809197at2"/>
<dbReference type="InterPro" id="IPR036013">
    <property type="entry name" value="Band_7/SPFH_dom_sf"/>
</dbReference>
<dbReference type="STRING" id="128403.WA1_43445"/>
<keyword evidence="3" id="KW-0378">Hydrolase</keyword>
<sequence length="295" mass="32718">MEPIIAIVLVLIGYALGSAKLINQGNEALVERLGKSHRTLNPGLNFIVPLIDQIVMEDTTREQFLDIKPQNIITSDNVYLEVDAVVFWKIANMRDSYYNVDDLQGALTQLATTTLREVIAQKSLQEANASGTQMRDDIKKKLTEAVKEVKEVQQGKEVVIKQDWGVEIIRVDIQRITPPENVQKSMEEQKAAEIRSQAAVKEAEGARKAAEEKAEGTRKSMEIISTALRNHSESKEILRYLVAQDYINASYRLGESENAKVVFVDPGKGGEMMDLISESLNDDGGKKGENGNGST</sequence>
<organism evidence="3 4">
    <name type="scientific">Scytonema hofmannii PCC 7110</name>
    <dbReference type="NCBI Taxonomy" id="128403"/>
    <lineage>
        <taxon>Bacteria</taxon>
        <taxon>Bacillati</taxon>
        <taxon>Cyanobacteriota</taxon>
        <taxon>Cyanophyceae</taxon>
        <taxon>Nostocales</taxon>
        <taxon>Scytonemataceae</taxon>
        <taxon>Scytonema</taxon>
    </lineage>
</organism>
<keyword evidence="3" id="KW-0645">Protease</keyword>